<gene>
    <name evidence="1" type="ORF">KME32_03050</name>
</gene>
<evidence type="ECO:0000313" key="1">
    <source>
        <dbReference type="EMBL" id="MBW4560129.1"/>
    </source>
</evidence>
<proteinExistence type="predicted"/>
<dbReference type="Proteomes" id="UP000715781">
    <property type="component" value="Unassembled WGS sequence"/>
</dbReference>
<reference evidence="1" key="2">
    <citation type="journal article" date="2022" name="Microbiol. Resour. Announc.">
        <title>Metagenome Sequencing to Explore Phylogenomics of Terrestrial Cyanobacteria.</title>
        <authorList>
            <person name="Ward R.D."/>
            <person name="Stajich J.E."/>
            <person name="Johansen J.R."/>
            <person name="Huntemann M."/>
            <person name="Clum A."/>
            <person name="Foster B."/>
            <person name="Foster B."/>
            <person name="Roux S."/>
            <person name="Palaniappan K."/>
            <person name="Varghese N."/>
            <person name="Mukherjee S."/>
            <person name="Reddy T.B.K."/>
            <person name="Daum C."/>
            <person name="Copeland A."/>
            <person name="Chen I.A."/>
            <person name="Ivanova N.N."/>
            <person name="Kyrpides N.C."/>
            <person name="Shapiro N."/>
            <person name="Eloe-Fadrosh E.A."/>
            <person name="Pietrasiak N."/>
        </authorList>
    </citation>
    <scope>NUCLEOTIDE SEQUENCE</scope>
    <source>
        <strain evidence="1">JT2-VF2</strain>
    </source>
</reference>
<protein>
    <submittedName>
        <fullName evidence="1">Uncharacterized protein</fullName>
    </submittedName>
</protein>
<dbReference type="AlphaFoldDB" id="A0A951PTV7"/>
<comment type="caution">
    <text evidence="1">The sequence shown here is derived from an EMBL/GenBank/DDBJ whole genome shotgun (WGS) entry which is preliminary data.</text>
</comment>
<reference evidence="1" key="1">
    <citation type="submission" date="2021-05" db="EMBL/GenBank/DDBJ databases">
        <authorList>
            <person name="Pietrasiak N."/>
            <person name="Ward R."/>
            <person name="Stajich J.E."/>
            <person name="Kurbessoian T."/>
        </authorList>
    </citation>
    <scope>NUCLEOTIDE SEQUENCE</scope>
    <source>
        <strain evidence="1">JT2-VF2</strain>
    </source>
</reference>
<organism evidence="1 2">
    <name type="scientific">Mojavia pulchra JT2-VF2</name>
    <dbReference type="NCBI Taxonomy" id="287848"/>
    <lineage>
        <taxon>Bacteria</taxon>
        <taxon>Bacillati</taxon>
        <taxon>Cyanobacteriota</taxon>
        <taxon>Cyanophyceae</taxon>
        <taxon>Nostocales</taxon>
        <taxon>Nostocaceae</taxon>
    </lineage>
</organism>
<sequence length="46" mass="5247">MRAKQSGAKQSPLTKDYYNRTQLGMKSDRLLVMSKNSGDRCKILLD</sequence>
<name>A0A951PTV7_9NOST</name>
<accession>A0A951PTV7</accession>
<evidence type="ECO:0000313" key="2">
    <source>
        <dbReference type="Proteomes" id="UP000715781"/>
    </source>
</evidence>
<dbReference type="EMBL" id="JAHHHN010000001">
    <property type="protein sequence ID" value="MBW4560129.1"/>
    <property type="molecule type" value="Genomic_DNA"/>
</dbReference>